<organism evidence="2 3">
    <name type="scientific">Ustilaginoidea virens</name>
    <name type="common">Rice false smut fungus</name>
    <name type="synonym">Villosiclava virens</name>
    <dbReference type="NCBI Taxonomy" id="1159556"/>
    <lineage>
        <taxon>Eukaryota</taxon>
        <taxon>Fungi</taxon>
        <taxon>Dikarya</taxon>
        <taxon>Ascomycota</taxon>
        <taxon>Pezizomycotina</taxon>
        <taxon>Sordariomycetes</taxon>
        <taxon>Hypocreomycetidae</taxon>
        <taxon>Hypocreales</taxon>
        <taxon>Clavicipitaceae</taxon>
        <taxon>Ustilaginoidea</taxon>
    </lineage>
</organism>
<dbReference type="InterPro" id="IPR021822">
    <property type="entry name" value="DUF3405"/>
</dbReference>
<evidence type="ECO:0008006" key="4">
    <source>
        <dbReference type="Google" id="ProtNLM"/>
    </source>
</evidence>
<reference evidence="2" key="1">
    <citation type="submission" date="2020-03" db="EMBL/GenBank/DDBJ databases">
        <title>A mixture of massive structural variations and highly conserved coding sequences in Ustilaginoidea virens genome.</title>
        <authorList>
            <person name="Zhang K."/>
            <person name="Zhao Z."/>
            <person name="Zhang Z."/>
            <person name="Li Y."/>
            <person name="Hsiang T."/>
            <person name="Sun W."/>
        </authorList>
    </citation>
    <scope>NUCLEOTIDE SEQUENCE</scope>
    <source>
        <strain evidence="2">UV-8b</strain>
    </source>
</reference>
<dbReference type="Proteomes" id="UP000027002">
    <property type="component" value="Chromosome 1"/>
</dbReference>
<dbReference type="PANTHER" id="PTHR36205">
    <property type="entry name" value="CHROMOSOME 19, WHOLE GENOME SHOTGUN SEQUENCE"/>
    <property type="match status" value="1"/>
</dbReference>
<feature type="compositionally biased region" description="Basic and acidic residues" evidence="1">
    <location>
        <begin position="113"/>
        <end position="133"/>
    </location>
</feature>
<evidence type="ECO:0000313" key="2">
    <source>
        <dbReference type="EMBL" id="QUC16051.1"/>
    </source>
</evidence>
<dbReference type="RefSeq" id="XP_042993724.1">
    <property type="nucleotide sequence ID" value="XM_043137790.1"/>
</dbReference>
<proteinExistence type="predicted"/>
<protein>
    <recommendedName>
        <fullName evidence="4">Major facilitator superfamily transporter</fullName>
    </recommendedName>
</protein>
<feature type="compositionally biased region" description="Basic and acidic residues" evidence="1">
    <location>
        <begin position="173"/>
        <end position="189"/>
    </location>
</feature>
<dbReference type="OrthoDB" id="3353407at2759"/>
<dbReference type="PANTHER" id="PTHR36205:SF2">
    <property type="entry name" value="MAJOR FACILITATOR SUPERFAMILY TRANSPORTER"/>
    <property type="match status" value="1"/>
</dbReference>
<keyword evidence="3" id="KW-1185">Reference proteome</keyword>
<feature type="region of interest" description="Disordered" evidence="1">
    <location>
        <begin position="101"/>
        <end position="133"/>
    </location>
</feature>
<sequence length="765" mass="87615">MLHPHARRTLISRPRPRSLLIIILAVVTTYSLVLNGSTHRLHIVPFNKAQQLSSASTGQQKELLPGENGGASDTDPGHHHDEPTGTRADWQIDVEDLVSWHDPDDHETQDDVLPGHETDGTPREPGDVARLQHEKDLRKMWRYAYKTTADLANSNLIYGNTLKQLVFKDDRTDEQKKQLREEPSTKLDLSDDQPVRFNPYPDYNGEDWNNAGHAPYVPCKGPTGGLVEDALVFRGRPARWPQPKFGSYHLFGLDPNLCWERDTRLGQYGLHEVKKEVEGSLQTVNWDTVNWGELQRHCLEQNAARFDMRMDKKNPYLNIYAETARPAGPDSNSKVKRRSAGVRRGEAGIKEPRTAVLLRSYTGMTYSDNDRQIIRALISELGLKTGGQYEVFLLVHSKNQSLPIFDDQELYQSVLKDNVPAELHGITVLWNDQQVWDLYPALTDESAKTVHSAQWLSVQKFSQDHPQFDYLWNWEMDFRYTGHHYDLLERLSTFAKRQPRKYLWERNGRHYIPEYHGDYDTTFREDVAKRHGNDTVWGPPVLPFINPVGPKPPVASHEDDDYEWGVGEEADFITVGPIFDPVDSQWIISSHVWGYGDENHNPKDVPRRTTIVTQSRISKRLLDVMHVENSRGNHVASEMTAQTVALLHGLKIVFAPHPVFMDRDWKGGFLNNWFNPGAHGESGGRGSPMGWGRERRFQGVTWYYRAEPPNRLYNNWMGWSDSGMGGPEWEKQHGRPCLPSVMLHPIKNSVPTKADHKTSFDLMFG</sequence>
<dbReference type="GeneID" id="66061070"/>
<evidence type="ECO:0000256" key="1">
    <source>
        <dbReference type="SAM" id="MobiDB-lite"/>
    </source>
</evidence>
<dbReference type="Pfam" id="PF11885">
    <property type="entry name" value="DUF3405"/>
    <property type="match status" value="1"/>
</dbReference>
<name>A0A8E5MDE5_USTVR</name>
<feature type="region of interest" description="Disordered" evidence="1">
    <location>
        <begin position="54"/>
        <end position="88"/>
    </location>
</feature>
<dbReference type="KEGG" id="uvi:66061070"/>
<gene>
    <name evidence="2" type="ORF">UV8b_00292</name>
</gene>
<accession>A0A8E5MDE5</accession>
<feature type="region of interest" description="Disordered" evidence="1">
    <location>
        <begin position="173"/>
        <end position="195"/>
    </location>
</feature>
<dbReference type="AlphaFoldDB" id="A0A8E5MDE5"/>
<dbReference type="EMBL" id="CP072753">
    <property type="protein sequence ID" value="QUC16051.1"/>
    <property type="molecule type" value="Genomic_DNA"/>
</dbReference>
<evidence type="ECO:0000313" key="3">
    <source>
        <dbReference type="Proteomes" id="UP000027002"/>
    </source>
</evidence>
<feature type="compositionally biased region" description="Basic and acidic residues" evidence="1">
    <location>
        <begin position="75"/>
        <end position="84"/>
    </location>
</feature>